<evidence type="ECO:0000313" key="3">
    <source>
        <dbReference type="Proteomes" id="UP000001377"/>
    </source>
</evidence>
<sequence precursor="true">MRRREDNSRFEGEGRTPRPHSTRRARTIGRVLLAALLLAAIAYASNVLLAPRGNEAPSTKNREKPSAEQAEQATEKQLGVVFEKQEGDSTDETIGLSDTEALSALTDPQWGSGPFSTAVIARAIAEGYQIDAGKSGVVRSSIQEDQGGNLVYGDIRVVEQGGNKLGTLYFSFDKEASDLLFTNNPPNDMH</sequence>
<dbReference type="HOGENOM" id="CLU_1425953_0_0_11"/>
<keyword evidence="3" id="KW-1185">Reference proteome</keyword>
<organism evidence="2 3">
    <name type="scientific">Eggerthella lenta (strain ATCC 25559 / DSM 2243 / CCUG 17323 / JCM 9979 / KCTC 3265 / NCTC 11813 / VPI 0255 / 1899 B)</name>
    <name type="common">Eubacterium lentum</name>
    <dbReference type="NCBI Taxonomy" id="479437"/>
    <lineage>
        <taxon>Bacteria</taxon>
        <taxon>Bacillati</taxon>
        <taxon>Actinomycetota</taxon>
        <taxon>Coriobacteriia</taxon>
        <taxon>Eggerthellales</taxon>
        <taxon>Eggerthellaceae</taxon>
        <taxon>Eggerthella</taxon>
    </lineage>
</organism>
<feature type="compositionally biased region" description="Basic and acidic residues" evidence="1">
    <location>
        <begin position="1"/>
        <end position="16"/>
    </location>
</feature>
<dbReference type="KEGG" id="ele:Elen_1771"/>
<accession>C8WHZ5</accession>
<dbReference type="PaxDb" id="479437-Elen_1771"/>
<dbReference type="Proteomes" id="UP000001377">
    <property type="component" value="Chromosome"/>
</dbReference>
<dbReference type="RefSeq" id="WP_015760779.1">
    <property type="nucleotide sequence ID" value="NC_013204.1"/>
</dbReference>
<evidence type="ECO:0000256" key="1">
    <source>
        <dbReference type="SAM" id="MobiDB-lite"/>
    </source>
</evidence>
<reference evidence="2 3" key="1">
    <citation type="journal article" date="2009" name="Stand. Genomic Sci.">
        <title>Complete genome sequence of Eggerthella lenta type strain (IPP VPI 0255).</title>
        <authorList>
            <person name="Saunders E."/>
            <person name="Pukall R."/>
            <person name="Abt B."/>
            <person name="Lapidus A."/>
            <person name="Glavina Del Rio T."/>
            <person name="Copeland A."/>
            <person name="Tice H."/>
            <person name="Cheng J.F."/>
            <person name="Lucas S."/>
            <person name="Chen F."/>
            <person name="Nolan M."/>
            <person name="Bruce D."/>
            <person name="Goodwin L."/>
            <person name="Pitluck S."/>
            <person name="Ivanova N."/>
            <person name="Mavromatis K."/>
            <person name="Ovchinnikova G."/>
            <person name="Pati A."/>
            <person name="Chen A."/>
            <person name="Palaniappan K."/>
            <person name="Land M."/>
            <person name="Hauser L."/>
            <person name="Chang Y.J."/>
            <person name="Jeffries C.D."/>
            <person name="Chain P."/>
            <person name="Meincke L."/>
            <person name="Sims D."/>
            <person name="Brettin T."/>
            <person name="Detter J.C."/>
            <person name="Goker M."/>
            <person name="Bristow J."/>
            <person name="Eisen J.A."/>
            <person name="Markowitz V."/>
            <person name="Hugenholtz P."/>
            <person name="Kyrpides N.C."/>
            <person name="Klenk H.P."/>
            <person name="Han C."/>
        </authorList>
    </citation>
    <scope>NUCLEOTIDE SEQUENCE [LARGE SCALE GENOMIC DNA]</scope>
    <source>
        <strain evidence="3">ATCC 25559 / DSM 2243 / CCUG 17323 / JCM 9979 / KCTC 3265 / NCTC 11813 / VPI 0255 / 1899 B</strain>
    </source>
</reference>
<protein>
    <submittedName>
        <fullName evidence="2">Uncharacterized protein</fullName>
    </submittedName>
</protein>
<dbReference type="AlphaFoldDB" id="C8WHZ5"/>
<gene>
    <name evidence="2" type="ordered locus">Elen_1771</name>
</gene>
<evidence type="ECO:0000313" key="2">
    <source>
        <dbReference type="EMBL" id="ACV55736.1"/>
    </source>
</evidence>
<feature type="region of interest" description="Disordered" evidence="1">
    <location>
        <begin position="1"/>
        <end position="23"/>
    </location>
</feature>
<name>C8WHZ5_EGGLE</name>
<proteinExistence type="predicted"/>
<dbReference type="STRING" id="479437.Elen_1771"/>
<dbReference type="EMBL" id="CP001726">
    <property type="protein sequence ID" value="ACV55736.1"/>
    <property type="molecule type" value="Genomic_DNA"/>
</dbReference>
<feature type="region of interest" description="Disordered" evidence="1">
    <location>
        <begin position="52"/>
        <end position="79"/>
    </location>
</feature>